<sequence length="451" mass="48993">MPETRIVRRGDSAYEAIRTEMVWNELTPQRFPEMIVRAESEQDVQEAVRLARSRGLRIAVRAGGHSWIGSPVRDGGMLIDLSALRQCVVAPETRTAAVQPGVTGGSLAAQLAPFGLAFPAGHCGSVGVSGYLLSGGLGWNSGAWGPGCASVRAIEAVTADGHGVRCSEHEHPDLFWAARGAGPGFFAVVTRFHLRLWELPGAIVQTAYTFPLDELPAVAAWTTEAAGRLPAGVEASFLLGAADPALSAAPYRPKVIKVTATAFAASHDEAVRSLEPLRTCPLADRALSRQIDEPVSYESLHTTSGTLWPEGRRCAVDTLWSDDGFDTLLRRLAPFVAEAPSEQSFVLAPFWPASRNRELWRDMAFSALGDTYVASFAIWTDPEDDALNIRWLRDTMGAVEPLGTGHYVGEADLTADPSRAERCYAPEDWRRLEELRARYDPEGVFHTYLAP</sequence>
<dbReference type="InterPro" id="IPR050416">
    <property type="entry name" value="FAD-linked_Oxidoreductase"/>
</dbReference>
<dbReference type="GO" id="GO:0071949">
    <property type="term" value="F:FAD binding"/>
    <property type="evidence" value="ECO:0007669"/>
    <property type="project" value="InterPro"/>
</dbReference>
<dbReference type="Pfam" id="PF01565">
    <property type="entry name" value="FAD_binding_4"/>
    <property type="match status" value="1"/>
</dbReference>
<evidence type="ECO:0000313" key="8">
    <source>
        <dbReference type="Proteomes" id="UP000077381"/>
    </source>
</evidence>
<keyword evidence="8" id="KW-1185">Reference proteome</keyword>
<dbReference type="PANTHER" id="PTHR42973:SF39">
    <property type="entry name" value="FAD-BINDING PCMH-TYPE DOMAIN-CONTAINING PROTEIN"/>
    <property type="match status" value="1"/>
</dbReference>
<evidence type="ECO:0000256" key="2">
    <source>
        <dbReference type="ARBA" id="ARBA00005466"/>
    </source>
</evidence>
<dbReference type="PATRIC" id="fig|1716141.3.peg.7230"/>
<keyword evidence="4" id="KW-0274">FAD</keyword>
<dbReference type="Proteomes" id="UP000077381">
    <property type="component" value="Unassembled WGS sequence"/>
</dbReference>
<dbReference type="InterPro" id="IPR006094">
    <property type="entry name" value="Oxid_FAD_bind_N"/>
</dbReference>
<dbReference type="PROSITE" id="PS00862">
    <property type="entry name" value="OX2_COVAL_FAD"/>
    <property type="match status" value="1"/>
</dbReference>
<dbReference type="OrthoDB" id="3682986at2"/>
<dbReference type="InterPro" id="IPR006093">
    <property type="entry name" value="Oxy_OxRdtase_FAD_BS"/>
</dbReference>
<feature type="domain" description="FAD-binding PCMH-type" evidence="6">
    <location>
        <begin position="28"/>
        <end position="199"/>
    </location>
</feature>
<evidence type="ECO:0000259" key="6">
    <source>
        <dbReference type="PROSITE" id="PS51387"/>
    </source>
</evidence>
<evidence type="ECO:0000256" key="3">
    <source>
        <dbReference type="ARBA" id="ARBA00022630"/>
    </source>
</evidence>
<dbReference type="InterPro" id="IPR036318">
    <property type="entry name" value="FAD-bd_PCMH-like_sf"/>
</dbReference>
<dbReference type="InterPro" id="IPR016166">
    <property type="entry name" value="FAD-bd_PCMH"/>
</dbReference>
<dbReference type="AlphaFoldDB" id="A0A177HHH2"/>
<gene>
    <name evidence="7" type="ORF">STSP_68360</name>
</gene>
<evidence type="ECO:0000256" key="5">
    <source>
        <dbReference type="ARBA" id="ARBA00023002"/>
    </source>
</evidence>
<evidence type="ECO:0000256" key="4">
    <source>
        <dbReference type="ARBA" id="ARBA00022827"/>
    </source>
</evidence>
<dbReference type="PANTHER" id="PTHR42973">
    <property type="entry name" value="BINDING OXIDOREDUCTASE, PUTATIVE (AFU_ORTHOLOGUE AFUA_1G17690)-RELATED"/>
    <property type="match status" value="1"/>
</dbReference>
<dbReference type="GO" id="GO:0018530">
    <property type="term" value="F:(R)-6-hydroxynicotine oxidase activity"/>
    <property type="evidence" value="ECO:0007669"/>
    <property type="project" value="UniProtKB-EC"/>
</dbReference>
<dbReference type="RefSeq" id="WP_067284837.1">
    <property type="nucleotide sequence ID" value="NZ_LOHS01000174.1"/>
</dbReference>
<dbReference type="Gene3D" id="3.30.43.10">
    <property type="entry name" value="Uridine Diphospho-n-acetylenolpyruvylglucosamine Reductase, domain 2"/>
    <property type="match status" value="1"/>
</dbReference>
<reference evidence="7 8" key="1">
    <citation type="submission" date="2015-12" db="EMBL/GenBank/DDBJ databases">
        <title>Genome sequence of Streptomyces sp. G25.</title>
        <authorList>
            <person name="Poehlein A."/>
            <person name="Roettig A."/>
            <person name="Hiessl S."/>
            <person name="Hauschild P."/>
            <person name="Schauer J."/>
            <person name="Madkour M.H."/>
            <person name="Al-Ansari A.M."/>
            <person name="Almakishah N.H."/>
            <person name="Steinbuechel A."/>
            <person name="Daniel R."/>
        </authorList>
    </citation>
    <scope>NUCLEOTIDE SEQUENCE [LARGE SCALE GENOMIC DNA]</scope>
    <source>
        <strain evidence="8">G25(2015)</strain>
    </source>
</reference>
<comment type="caution">
    <text evidence="7">The sequence shown here is derived from an EMBL/GenBank/DDBJ whole genome shotgun (WGS) entry which is preliminary data.</text>
</comment>
<evidence type="ECO:0000313" key="7">
    <source>
        <dbReference type="EMBL" id="OAH09837.1"/>
    </source>
</evidence>
<evidence type="ECO:0000256" key="1">
    <source>
        <dbReference type="ARBA" id="ARBA00001974"/>
    </source>
</evidence>
<dbReference type="EMBL" id="LOHS01000174">
    <property type="protein sequence ID" value="OAH09837.1"/>
    <property type="molecule type" value="Genomic_DNA"/>
</dbReference>
<comment type="cofactor">
    <cofactor evidence="1">
        <name>FAD</name>
        <dbReference type="ChEBI" id="CHEBI:57692"/>
    </cofactor>
</comment>
<dbReference type="Gene3D" id="3.40.462.20">
    <property type="match status" value="1"/>
</dbReference>
<dbReference type="InterPro" id="IPR016167">
    <property type="entry name" value="FAD-bd_PCMH_sub1"/>
</dbReference>
<organism evidence="7 8">
    <name type="scientific">Streptomyces jeddahensis</name>
    <dbReference type="NCBI Taxonomy" id="1716141"/>
    <lineage>
        <taxon>Bacteria</taxon>
        <taxon>Bacillati</taxon>
        <taxon>Actinomycetota</taxon>
        <taxon>Actinomycetes</taxon>
        <taxon>Kitasatosporales</taxon>
        <taxon>Streptomycetaceae</taxon>
        <taxon>Streptomyces</taxon>
    </lineage>
</organism>
<dbReference type="STRING" id="1716141.STSP_68360"/>
<dbReference type="PROSITE" id="PS51387">
    <property type="entry name" value="FAD_PCMH"/>
    <property type="match status" value="1"/>
</dbReference>
<name>A0A177HHH2_9ACTN</name>
<proteinExistence type="inferred from homology"/>
<dbReference type="Gene3D" id="3.30.465.10">
    <property type="match status" value="1"/>
</dbReference>
<dbReference type="EC" id="1.5.3.6" evidence="7"/>
<dbReference type="SUPFAM" id="SSF56176">
    <property type="entry name" value="FAD-binding/transporter-associated domain-like"/>
    <property type="match status" value="1"/>
</dbReference>
<keyword evidence="5 7" id="KW-0560">Oxidoreductase</keyword>
<comment type="similarity">
    <text evidence="2">Belongs to the oxygen-dependent FAD-linked oxidoreductase family.</text>
</comment>
<accession>A0A177HHH2</accession>
<keyword evidence="3" id="KW-0285">Flavoprotein</keyword>
<dbReference type="InterPro" id="IPR016169">
    <property type="entry name" value="FAD-bd_PCMH_sub2"/>
</dbReference>
<protein>
    <submittedName>
        <fullName evidence="7">6-hydroxy-D-nicotine oxidase</fullName>
        <ecNumber evidence="7">1.5.3.6</ecNumber>
    </submittedName>
</protein>